<keyword evidence="2" id="KW-1133">Transmembrane helix</keyword>
<accession>A0AA36ICK5</accession>
<feature type="region of interest" description="Disordered" evidence="1">
    <location>
        <begin position="250"/>
        <end position="271"/>
    </location>
</feature>
<organism evidence="3 4">
    <name type="scientific">Effrenium voratum</name>
    <dbReference type="NCBI Taxonomy" id="2562239"/>
    <lineage>
        <taxon>Eukaryota</taxon>
        <taxon>Sar</taxon>
        <taxon>Alveolata</taxon>
        <taxon>Dinophyceae</taxon>
        <taxon>Suessiales</taxon>
        <taxon>Symbiodiniaceae</taxon>
        <taxon>Effrenium</taxon>
    </lineage>
</organism>
<proteinExistence type="predicted"/>
<evidence type="ECO:0000313" key="3">
    <source>
        <dbReference type="EMBL" id="CAJ1384832.1"/>
    </source>
</evidence>
<feature type="compositionally biased region" description="Polar residues" evidence="1">
    <location>
        <begin position="294"/>
        <end position="311"/>
    </location>
</feature>
<keyword evidence="2" id="KW-0472">Membrane</keyword>
<dbReference type="AlphaFoldDB" id="A0AA36ICK5"/>
<dbReference type="Proteomes" id="UP001178507">
    <property type="component" value="Unassembled WGS sequence"/>
</dbReference>
<keyword evidence="4" id="KW-1185">Reference proteome</keyword>
<keyword evidence="2" id="KW-0812">Transmembrane</keyword>
<gene>
    <name evidence="3" type="ORF">EVOR1521_LOCUS11606</name>
</gene>
<reference evidence="3" key="1">
    <citation type="submission" date="2023-08" db="EMBL/GenBank/DDBJ databases">
        <authorList>
            <person name="Chen Y."/>
            <person name="Shah S."/>
            <person name="Dougan E. K."/>
            <person name="Thang M."/>
            <person name="Chan C."/>
        </authorList>
    </citation>
    <scope>NUCLEOTIDE SEQUENCE</scope>
</reference>
<evidence type="ECO:0000256" key="1">
    <source>
        <dbReference type="SAM" id="MobiDB-lite"/>
    </source>
</evidence>
<feature type="compositionally biased region" description="Low complexity" evidence="1">
    <location>
        <begin position="332"/>
        <end position="354"/>
    </location>
</feature>
<feature type="compositionally biased region" description="Gly residues" evidence="1">
    <location>
        <begin position="417"/>
        <end position="426"/>
    </location>
</feature>
<sequence>MLSVLKNSVVSEANLHQAELRQRELDFYVGNFWIWGGTTVILAGFALAQLTREIPKGTPLLLELAYLASTAVCLSLDLCIVTWTVLVCTWGPGSALRGPNGMKSFHETLALLKEEQLSIYNAFVVSIVAYFSSSCCLLWELEPLLRGRLEEAEAEVLEESRMGRRALQRQQRQYQAREREVELVAEESVELQRLGQQHLEEAEQRIAVTKEQLQKAREDKMAERQRFERQLEKLKSELSEQRQLTEAIEKEKSHVELGGSRQSQEHTSKIRNLRSMSKQLSFQLEASEQRIESLESTSESHVNNLASSEAAAQQHRELLEERAQAAESWGQEPGQAPAERGGAAPAAAPGARGTPQEEPRASGGGSGLQLEADACRGTAGGRDPGHGRSSGGARTLRAPRRGGAAGGPRDTRLHRGVQGGGGIGAGERGDPRQ</sequence>
<feature type="transmembrane region" description="Helical" evidence="2">
    <location>
        <begin position="32"/>
        <end position="52"/>
    </location>
</feature>
<comment type="caution">
    <text evidence="3">The sequence shown here is derived from an EMBL/GenBank/DDBJ whole genome shotgun (WGS) entry which is preliminary data.</text>
</comment>
<name>A0AA36ICK5_9DINO</name>
<dbReference type="EMBL" id="CAUJNA010001158">
    <property type="protein sequence ID" value="CAJ1384832.1"/>
    <property type="molecule type" value="Genomic_DNA"/>
</dbReference>
<feature type="compositionally biased region" description="Basic and acidic residues" evidence="1">
    <location>
        <begin position="314"/>
        <end position="324"/>
    </location>
</feature>
<feature type="region of interest" description="Disordered" evidence="1">
    <location>
        <begin position="291"/>
        <end position="433"/>
    </location>
</feature>
<protein>
    <submittedName>
        <fullName evidence="3">Uncharacterized protein</fullName>
    </submittedName>
</protein>
<evidence type="ECO:0000256" key="2">
    <source>
        <dbReference type="SAM" id="Phobius"/>
    </source>
</evidence>
<feature type="transmembrane region" description="Helical" evidence="2">
    <location>
        <begin position="64"/>
        <end position="86"/>
    </location>
</feature>
<evidence type="ECO:0000313" key="4">
    <source>
        <dbReference type="Proteomes" id="UP001178507"/>
    </source>
</evidence>
<feature type="transmembrane region" description="Helical" evidence="2">
    <location>
        <begin position="119"/>
        <end position="139"/>
    </location>
</feature>